<dbReference type="EMBL" id="CACVBM020001606">
    <property type="protein sequence ID" value="CAA7055107.1"/>
    <property type="molecule type" value="Genomic_DNA"/>
</dbReference>
<feature type="region of interest" description="Disordered" evidence="2">
    <location>
        <begin position="320"/>
        <end position="364"/>
    </location>
</feature>
<proteinExistence type="predicted"/>
<reference evidence="4" key="1">
    <citation type="submission" date="2020-01" db="EMBL/GenBank/DDBJ databases">
        <authorList>
            <person name="Mishra B."/>
        </authorList>
    </citation>
    <scope>NUCLEOTIDE SEQUENCE [LARGE SCALE GENOMIC DNA]</scope>
</reference>
<evidence type="ECO:0000256" key="1">
    <source>
        <dbReference type="PROSITE-ProRule" id="PRU00047"/>
    </source>
</evidence>
<evidence type="ECO:0000313" key="4">
    <source>
        <dbReference type="EMBL" id="CAA7055107.1"/>
    </source>
</evidence>
<dbReference type="PANTHER" id="PTHR34222">
    <property type="entry name" value="GAG_PRE-INTEGRS DOMAIN-CONTAINING PROTEIN"/>
    <property type="match status" value="1"/>
</dbReference>
<comment type="caution">
    <text evidence="4">The sequence shown here is derived from an EMBL/GenBank/DDBJ whole genome shotgun (WGS) entry which is preliminary data.</text>
</comment>
<keyword evidence="1" id="KW-0479">Metal-binding</keyword>
<accession>A0A6D2KSP9</accession>
<keyword evidence="1" id="KW-0863">Zinc-finger</keyword>
<evidence type="ECO:0000313" key="5">
    <source>
        <dbReference type="Proteomes" id="UP000467841"/>
    </source>
</evidence>
<feature type="compositionally biased region" description="Low complexity" evidence="2">
    <location>
        <begin position="347"/>
        <end position="361"/>
    </location>
</feature>
<dbReference type="OrthoDB" id="1909691at2759"/>
<dbReference type="PROSITE" id="PS50158">
    <property type="entry name" value="ZF_CCHC"/>
    <property type="match status" value="1"/>
</dbReference>
<keyword evidence="5" id="KW-1185">Reference proteome</keyword>
<protein>
    <recommendedName>
        <fullName evidence="3">CCHC-type domain-containing protein</fullName>
    </recommendedName>
</protein>
<name>A0A6D2KSP9_9BRAS</name>
<keyword evidence="1" id="KW-0862">Zinc</keyword>
<dbReference type="PANTHER" id="PTHR34222:SF28">
    <property type="entry name" value="CCHC-TYPE DOMAIN-CONTAINING PROTEIN"/>
    <property type="match status" value="1"/>
</dbReference>
<sequence length="379" mass="40544">MAGDEDVIPTGVGLSGGVPPVSNVSGGGVPPASSATGVHVLPTSGVSGVGVTGTSGARSNEVAVVSPYTLYSSDNPGSDDNSCVVKRRKFTMNGPWSSLMCFKLSGKRVLSMGAIYGDVYLGCFPALGKLEATFLGGKQGAGQIKVQLVSCRQDGQSVLDYYGRLSKLWEELQMYQLIHGCVCGAEAKMANEKEEEKIHQFLMGLDDSRFGNICTNIIGTDPLPALGEIYNKIVREEQRLASAKYRDQQQDAVGFVARQSGSPNPSVRSQTQQQPENSILRNRNAICLHCGRTGHCSHCGRTGHEKRDCWQIVGFPDWWNERNGGRGQNSGRGRGGGRGAGAGRGRGQVTTAHATSSNSSTFPDFSADQWKILTHMIQE</sequence>
<organism evidence="4 5">
    <name type="scientific">Microthlaspi erraticum</name>
    <dbReference type="NCBI Taxonomy" id="1685480"/>
    <lineage>
        <taxon>Eukaryota</taxon>
        <taxon>Viridiplantae</taxon>
        <taxon>Streptophyta</taxon>
        <taxon>Embryophyta</taxon>
        <taxon>Tracheophyta</taxon>
        <taxon>Spermatophyta</taxon>
        <taxon>Magnoliopsida</taxon>
        <taxon>eudicotyledons</taxon>
        <taxon>Gunneridae</taxon>
        <taxon>Pentapetalae</taxon>
        <taxon>rosids</taxon>
        <taxon>malvids</taxon>
        <taxon>Brassicales</taxon>
        <taxon>Brassicaceae</taxon>
        <taxon>Coluteocarpeae</taxon>
        <taxon>Microthlaspi</taxon>
    </lineage>
</organism>
<dbReference type="GO" id="GO:0008270">
    <property type="term" value="F:zinc ion binding"/>
    <property type="evidence" value="ECO:0007669"/>
    <property type="project" value="UniProtKB-KW"/>
</dbReference>
<gene>
    <name evidence="4" type="ORF">MERR_LOCUS42343</name>
</gene>
<dbReference type="Proteomes" id="UP000467841">
    <property type="component" value="Unassembled WGS sequence"/>
</dbReference>
<dbReference type="AlphaFoldDB" id="A0A6D2KSP9"/>
<evidence type="ECO:0000256" key="2">
    <source>
        <dbReference type="SAM" id="MobiDB-lite"/>
    </source>
</evidence>
<feature type="compositionally biased region" description="Gly residues" evidence="2">
    <location>
        <begin position="325"/>
        <end position="346"/>
    </location>
</feature>
<evidence type="ECO:0000259" key="3">
    <source>
        <dbReference type="PROSITE" id="PS50158"/>
    </source>
</evidence>
<dbReference type="InterPro" id="IPR001878">
    <property type="entry name" value="Znf_CCHC"/>
</dbReference>
<feature type="domain" description="CCHC-type" evidence="3">
    <location>
        <begin position="296"/>
        <end position="309"/>
    </location>
</feature>
<feature type="compositionally biased region" description="Polar residues" evidence="2">
    <location>
        <begin position="259"/>
        <end position="278"/>
    </location>
</feature>
<feature type="region of interest" description="Disordered" evidence="2">
    <location>
        <begin position="257"/>
        <end position="278"/>
    </location>
</feature>
<dbReference type="GO" id="GO:0003676">
    <property type="term" value="F:nucleic acid binding"/>
    <property type="evidence" value="ECO:0007669"/>
    <property type="project" value="InterPro"/>
</dbReference>